<organism evidence="1 2">
    <name type="scientific">Halosimplex aquaticum</name>
    <dbReference type="NCBI Taxonomy" id="3026162"/>
    <lineage>
        <taxon>Archaea</taxon>
        <taxon>Methanobacteriati</taxon>
        <taxon>Methanobacteriota</taxon>
        <taxon>Stenosarchaea group</taxon>
        <taxon>Halobacteria</taxon>
        <taxon>Halobacteriales</taxon>
        <taxon>Haloarculaceae</taxon>
        <taxon>Halosimplex</taxon>
    </lineage>
</organism>
<proteinExistence type="predicted"/>
<dbReference type="AlphaFoldDB" id="A0ABD5Y2R5"/>
<keyword evidence="2" id="KW-1185">Reference proteome</keyword>
<dbReference type="RefSeq" id="WP_274325725.1">
    <property type="nucleotide sequence ID" value="NZ_CP118158.1"/>
</dbReference>
<accession>A0ABD5Y2R5</accession>
<evidence type="ECO:0000313" key="1">
    <source>
        <dbReference type="EMBL" id="MFC7140158.1"/>
    </source>
</evidence>
<name>A0ABD5Y2R5_9EURY</name>
<sequence>MATQQYANVGAYDCPDCDGEIDFEHQSWQCGDCGYVPRHGAD</sequence>
<protein>
    <recommendedName>
        <fullName evidence="3">Small CPxCG-related zinc finger protein</fullName>
    </recommendedName>
</protein>
<evidence type="ECO:0008006" key="3">
    <source>
        <dbReference type="Google" id="ProtNLM"/>
    </source>
</evidence>
<reference evidence="1 2" key="1">
    <citation type="journal article" date="2019" name="Int. J. Syst. Evol. Microbiol.">
        <title>The Global Catalogue of Microorganisms (GCM) 10K type strain sequencing project: providing services to taxonomists for standard genome sequencing and annotation.</title>
        <authorList>
            <consortium name="The Broad Institute Genomics Platform"/>
            <consortium name="The Broad Institute Genome Sequencing Center for Infectious Disease"/>
            <person name="Wu L."/>
            <person name="Ma J."/>
        </authorList>
    </citation>
    <scope>NUCLEOTIDE SEQUENCE [LARGE SCALE GENOMIC DNA]</scope>
    <source>
        <strain evidence="1 2">XZYJT29</strain>
    </source>
</reference>
<comment type="caution">
    <text evidence="1">The sequence shown here is derived from an EMBL/GenBank/DDBJ whole genome shotgun (WGS) entry which is preliminary data.</text>
</comment>
<dbReference type="GeneID" id="78820436"/>
<evidence type="ECO:0000313" key="2">
    <source>
        <dbReference type="Proteomes" id="UP001596432"/>
    </source>
</evidence>
<dbReference type="EMBL" id="JBHTAS010000001">
    <property type="protein sequence ID" value="MFC7140158.1"/>
    <property type="molecule type" value="Genomic_DNA"/>
</dbReference>
<gene>
    <name evidence="1" type="ORF">ACFQMA_09975</name>
</gene>
<dbReference type="Proteomes" id="UP001596432">
    <property type="component" value="Unassembled WGS sequence"/>
</dbReference>